<evidence type="ECO:0000313" key="2">
    <source>
        <dbReference type="Proteomes" id="UP000005447"/>
    </source>
</evidence>
<dbReference type="PANTHER" id="PTHR35967:SF1">
    <property type="entry name" value="UPF0450 PROTEIN C17ORF58"/>
    <property type="match status" value="1"/>
</dbReference>
<dbReference type="GeneTree" id="ENSGT00390000002361"/>
<evidence type="ECO:0000313" key="1">
    <source>
        <dbReference type="Ensembl" id="ENSCPOP00000026391.1"/>
    </source>
</evidence>
<dbReference type="Proteomes" id="UP000005447">
    <property type="component" value="Unassembled WGS sequence"/>
</dbReference>
<name>A0A286XLK3_CAVPO</name>
<reference evidence="1" key="3">
    <citation type="submission" date="2025-09" db="UniProtKB">
        <authorList>
            <consortium name="Ensembl"/>
        </authorList>
    </citation>
    <scope>IDENTIFICATION</scope>
    <source>
        <strain evidence="1">2N</strain>
    </source>
</reference>
<keyword evidence="2" id="KW-1185">Reference proteome</keyword>
<dbReference type="AlphaFoldDB" id="A0A286XLK3"/>
<organism evidence="1 2">
    <name type="scientific">Cavia porcellus</name>
    <name type="common">Guinea pig</name>
    <dbReference type="NCBI Taxonomy" id="10141"/>
    <lineage>
        <taxon>Eukaryota</taxon>
        <taxon>Metazoa</taxon>
        <taxon>Chordata</taxon>
        <taxon>Craniata</taxon>
        <taxon>Vertebrata</taxon>
        <taxon>Euteleostomi</taxon>
        <taxon>Mammalia</taxon>
        <taxon>Eutheria</taxon>
        <taxon>Euarchontoglires</taxon>
        <taxon>Glires</taxon>
        <taxon>Rodentia</taxon>
        <taxon>Hystricomorpha</taxon>
        <taxon>Caviidae</taxon>
        <taxon>Cavia</taxon>
    </lineage>
</organism>
<sequence length="96" mass="10697">MLSCTIGAVSWCLYITLERFFFQDHASALDSSSCNKPCPNKPTAICSRCLVMGHIYHTRHQLPTALLQVLKGCLHPGDGLLTGDWRDHDTVHTQCI</sequence>
<accession>A0A286XLK3</accession>
<dbReference type="VEuPathDB" id="HostDB:ENSCPOG00000033133"/>
<protein>
    <submittedName>
        <fullName evidence="1">Chromosome 17 open reading frame 58</fullName>
    </submittedName>
</protein>
<reference evidence="2" key="1">
    <citation type="journal article" date="2011" name="Nature">
        <title>A high-resolution map of human evolutionary constraint using 29 mammals.</title>
        <authorList>
            <person name="Lindblad-Toh K."/>
            <person name="Garber M."/>
            <person name="Zuk O."/>
            <person name="Lin M.F."/>
            <person name="Parker B.J."/>
            <person name="Washietl S."/>
            <person name="Kheradpour P."/>
            <person name="Ernst J."/>
            <person name="Jordan G."/>
            <person name="Mauceli E."/>
            <person name="Ward L.D."/>
            <person name="Lowe C.B."/>
            <person name="Holloway A.K."/>
            <person name="Clamp M."/>
            <person name="Gnerre S."/>
            <person name="Alfoldi J."/>
            <person name="Beal K."/>
            <person name="Chang J."/>
            <person name="Clawson H."/>
            <person name="Cuff J."/>
            <person name="Di Palma F."/>
            <person name="Fitzgerald S."/>
            <person name="Flicek P."/>
            <person name="Guttman M."/>
            <person name="Hubisz M.J."/>
            <person name="Jaffe D.B."/>
            <person name="Jungreis I."/>
            <person name="Kent W.J."/>
            <person name="Kostka D."/>
            <person name="Lara M."/>
            <person name="Martins A.L."/>
            <person name="Massingham T."/>
            <person name="Moltke I."/>
            <person name="Raney B.J."/>
            <person name="Rasmussen M.D."/>
            <person name="Robinson J."/>
            <person name="Stark A."/>
            <person name="Vilella A.J."/>
            <person name="Wen J."/>
            <person name="Xie X."/>
            <person name="Zody M.C."/>
            <person name="Baldwin J."/>
            <person name="Bloom T."/>
            <person name="Chin C.W."/>
            <person name="Heiman D."/>
            <person name="Nicol R."/>
            <person name="Nusbaum C."/>
            <person name="Young S."/>
            <person name="Wilkinson J."/>
            <person name="Worley K.C."/>
            <person name="Kovar C.L."/>
            <person name="Muzny D.M."/>
            <person name="Gibbs R.A."/>
            <person name="Cree A."/>
            <person name="Dihn H.H."/>
            <person name="Fowler G."/>
            <person name="Jhangiani S."/>
            <person name="Joshi V."/>
            <person name="Lee S."/>
            <person name="Lewis L.R."/>
            <person name="Nazareth L.V."/>
            <person name="Okwuonu G."/>
            <person name="Santibanez J."/>
            <person name="Warren W.C."/>
            <person name="Mardis E.R."/>
            <person name="Weinstock G.M."/>
            <person name="Wilson R.K."/>
            <person name="Delehaunty K."/>
            <person name="Dooling D."/>
            <person name="Fronik C."/>
            <person name="Fulton L."/>
            <person name="Fulton B."/>
            <person name="Graves T."/>
            <person name="Minx P."/>
            <person name="Sodergren E."/>
            <person name="Birney E."/>
            <person name="Margulies E.H."/>
            <person name="Herrero J."/>
            <person name="Green E.D."/>
            <person name="Haussler D."/>
            <person name="Siepel A."/>
            <person name="Goldman N."/>
            <person name="Pollard K.S."/>
            <person name="Pedersen J.S."/>
            <person name="Lander E.S."/>
            <person name="Kellis M."/>
        </authorList>
    </citation>
    <scope>NUCLEOTIDE SEQUENCE [LARGE SCALE GENOMIC DNA]</scope>
    <source>
        <strain evidence="2">2N</strain>
    </source>
</reference>
<proteinExistence type="predicted"/>
<dbReference type="Ensembl" id="ENSCPOT00000041985.1">
    <property type="protein sequence ID" value="ENSCPOP00000026391.1"/>
    <property type="gene ID" value="ENSCPOG00000033133.1"/>
</dbReference>
<dbReference type="PANTHER" id="PTHR35967">
    <property type="entry name" value="UPF0450 PROTEIN C17ORF58"/>
    <property type="match status" value="1"/>
</dbReference>
<dbReference type="OMA" id="HIVMAHI"/>
<dbReference type="STRING" id="10141.ENSCPOP00000026391"/>
<dbReference type="InParanoid" id="A0A286XLK3"/>
<reference evidence="1" key="2">
    <citation type="submission" date="2025-08" db="UniProtKB">
        <authorList>
            <consortium name="Ensembl"/>
        </authorList>
    </citation>
    <scope>IDENTIFICATION</scope>
    <source>
        <strain evidence="1">2N</strain>
    </source>
</reference>
<dbReference type="EMBL" id="AAKN02016799">
    <property type="status" value="NOT_ANNOTATED_CDS"/>
    <property type="molecule type" value="Genomic_DNA"/>
</dbReference>